<evidence type="ECO:0000256" key="2">
    <source>
        <dbReference type="SAM" id="Phobius"/>
    </source>
</evidence>
<keyword evidence="2" id="KW-0812">Transmembrane</keyword>
<sequence>MSAPQTDLEKQEKRHYGPLIGIAAGVLLALVLLVSMIFYVATPEEVSEPDRVPSPDINQVLPEGVETDEIDPQAPITVAPESEGPATTRGGGRDGDIIDALPDE</sequence>
<organism evidence="3 4">
    <name type="scientific">Jannaschia seosinensis</name>
    <dbReference type="NCBI Taxonomy" id="313367"/>
    <lineage>
        <taxon>Bacteria</taxon>
        <taxon>Pseudomonadati</taxon>
        <taxon>Pseudomonadota</taxon>
        <taxon>Alphaproteobacteria</taxon>
        <taxon>Rhodobacterales</taxon>
        <taxon>Roseobacteraceae</taxon>
        <taxon>Jannaschia</taxon>
    </lineage>
</organism>
<evidence type="ECO:0000313" key="4">
    <source>
        <dbReference type="Proteomes" id="UP000049455"/>
    </source>
</evidence>
<dbReference type="Proteomes" id="UP000049455">
    <property type="component" value="Unassembled WGS sequence"/>
</dbReference>
<proteinExistence type="predicted"/>
<feature type="transmembrane region" description="Helical" evidence="2">
    <location>
        <begin position="20"/>
        <end position="41"/>
    </location>
</feature>
<name>A0A0M7B9J2_9RHOB</name>
<keyword evidence="2" id="KW-1133">Transmembrane helix</keyword>
<dbReference type="OrthoDB" id="7779177at2"/>
<dbReference type="EMBL" id="CYPR01000043">
    <property type="protein sequence ID" value="CUH25517.1"/>
    <property type="molecule type" value="Genomic_DNA"/>
</dbReference>
<keyword evidence="4" id="KW-1185">Reference proteome</keyword>
<evidence type="ECO:0000256" key="1">
    <source>
        <dbReference type="SAM" id="MobiDB-lite"/>
    </source>
</evidence>
<accession>A0A0M7B9J2</accession>
<feature type="region of interest" description="Disordered" evidence="1">
    <location>
        <begin position="75"/>
        <end position="104"/>
    </location>
</feature>
<keyword evidence="2" id="KW-0472">Membrane</keyword>
<reference evidence="3 4" key="1">
    <citation type="submission" date="2015-09" db="EMBL/GenBank/DDBJ databases">
        <authorList>
            <person name="Jackson K.R."/>
            <person name="Lunt B.L."/>
            <person name="Fisher J.N.B."/>
            <person name="Gardner A.V."/>
            <person name="Bailey M.E."/>
            <person name="Deus L.M."/>
            <person name="Earl A.S."/>
            <person name="Gibby P.D."/>
            <person name="Hartmann K.A."/>
            <person name="Liu J.E."/>
            <person name="Manci A.M."/>
            <person name="Nielsen D.A."/>
            <person name="Solomon M.B."/>
            <person name="Breakwell D.P."/>
            <person name="Burnett S.H."/>
            <person name="Grose J.H."/>
        </authorList>
    </citation>
    <scope>NUCLEOTIDE SEQUENCE [LARGE SCALE GENOMIC DNA]</scope>
    <source>
        <strain evidence="3 4">CECT 7799</strain>
    </source>
</reference>
<evidence type="ECO:0000313" key="3">
    <source>
        <dbReference type="EMBL" id="CUH25517.1"/>
    </source>
</evidence>
<gene>
    <name evidence="3" type="ORF">JSE7799_00698</name>
</gene>
<dbReference type="RefSeq" id="WP_055662364.1">
    <property type="nucleotide sequence ID" value="NZ_CYPR01000043.1"/>
</dbReference>
<dbReference type="STRING" id="313367.JSE7799_00698"/>
<dbReference type="AlphaFoldDB" id="A0A0M7B9J2"/>
<protein>
    <submittedName>
        <fullName evidence="3">Uncharacterized protein</fullName>
    </submittedName>
</protein>